<dbReference type="Pfam" id="PF01408">
    <property type="entry name" value="GFO_IDH_MocA"/>
    <property type="match status" value="1"/>
</dbReference>
<dbReference type="PANTHER" id="PTHR43377">
    <property type="entry name" value="BILIVERDIN REDUCTASE A"/>
    <property type="match status" value="1"/>
</dbReference>
<evidence type="ECO:0000259" key="2">
    <source>
        <dbReference type="Pfam" id="PF22725"/>
    </source>
</evidence>
<accession>A0A2M7PQL7</accession>
<dbReference type="InterPro" id="IPR036291">
    <property type="entry name" value="NAD(P)-bd_dom_sf"/>
</dbReference>
<dbReference type="PANTHER" id="PTHR43377:SF1">
    <property type="entry name" value="BILIVERDIN REDUCTASE A"/>
    <property type="match status" value="1"/>
</dbReference>
<reference evidence="3 4" key="1">
    <citation type="submission" date="2017-09" db="EMBL/GenBank/DDBJ databases">
        <title>Depth-based differentiation of microbial function through sediment-hosted aquifers and enrichment of novel symbionts in the deep terrestrial subsurface.</title>
        <authorList>
            <person name="Probst A.J."/>
            <person name="Ladd B."/>
            <person name="Jarett J.K."/>
            <person name="Geller-Mcgrath D.E."/>
            <person name="Sieber C.M."/>
            <person name="Emerson J.B."/>
            <person name="Anantharaman K."/>
            <person name="Thomas B.C."/>
            <person name="Malmstrom R."/>
            <person name="Stieglmeier M."/>
            <person name="Klingl A."/>
            <person name="Woyke T."/>
            <person name="Ryan C.M."/>
            <person name="Banfield J.F."/>
        </authorList>
    </citation>
    <scope>NUCLEOTIDE SEQUENCE [LARGE SCALE GENOMIC DNA]</scope>
    <source>
        <strain evidence="3">CG_4_10_14_3_um_filter_34_13</strain>
    </source>
</reference>
<dbReference type="RefSeq" id="WP_406607468.1">
    <property type="nucleotide sequence ID" value="NZ_PFKO01000176.1"/>
</dbReference>
<dbReference type="Proteomes" id="UP000230646">
    <property type="component" value="Unassembled WGS sequence"/>
</dbReference>
<dbReference type="GO" id="GO:0000166">
    <property type="term" value="F:nucleotide binding"/>
    <property type="evidence" value="ECO:0007669"/>
    <property type="project" value="InterPro"/>
</dbReference>
<feature type="domain" description="GFO/IDH/MocA-like oxidoreductase" evidence="2">
    <location>
        <begin position="130"/>
        <end position="231"/>
    </location>
</feature>
<name>A0A2M7PQL7_9BACT</name>
<proteinExistence type="predicted"/>
<dbReference type="AlphaFoldDB" id="A0A2M7PQL7"/>
<dbReference type="InterPro" id="IPR051450">
    <property type="entry name" value="Gfo/Idh/MocA_Oxidoreductases"/>
</dbReference>
<evidence type="ECO:0000259" key="1">
    <source>
        <dbReference type="Pfam" id="PF01408"/>
    </source>
</evidence>
<evidence type="ECO:0000313" key="4">
    <source>
        <dbReference type="Proteomes" id="UP000230646"/>
    </source>
</evidence>
<dbReference type="EMBL" id="PFKO01000176">
    <property type="protein sequence ID" value="PIY32701.1"/>
    <property type="molecule type" value="Genomic_DNA"/>
</dbReference>
<evidence type="ECO:0008006" key="5">
    <source>
        <dbReference type="Google" id="ProtNLM"/>
    </source>
</evidence>
<gene>
    <name evidence="3" type="ORF">COZ07_04820</name>
</gene>
<protein>
    <recommendedName>
        <fullName evidence="5">Gfo/Idh/MocA family oxidoreductase</fullName>
    </recommendedName>
</protein>
<dbReference type="SUPFAM" id="SSF55347">
    <property type="entry name" value="Glyceraldehyde-3-phosphate dehydrogenase-like, C-terminal domain"/>
    <property type="match status" value="1"/>
</dbReference>
<dbReference type="Gene3D" id="3.30.360.10">
    <property type="entry name" value="Dihydrodipicolinate Reductase, domain 2"/>
    <property type="match status" value="1"/>
</dbReference>
<sequence length="336" mass="38470">MIKIGIIGGGSMGKMHANCYRTLQNVKVIGVSDIRQDKAKELANLTGARVFSNADELINNKEIDAISIFLPTHLHKELVIRSAQAKKHIFCEKPFALTVKDAEEMIKETKKAKVKLMIGMVLRFWPEYIEFKRIVDSKKFGKLKVLKCTRISAPPIYGWDNWYFDPNRSGSAALDLHIHDVDYIYYLLGKPKSVYSLGKNDKKGWQHICSTYRYRDMIVNAEGGWDLSKSYGFMQEIRGVFEDGTVLEYNSKNQPLIIYGKEEDKLVDVPRPKVDSVNTGGNISELGGYYNEDKYWIECLQNDKYPERVTPEEAKASLEIVLKEIESARIEKEILL</sequence>
<feature type="domain" description="Gfo/Idh/MocA-like oxidoreductase N-terminal" evidence="1">
    <location>
        <begin position="2"/>
        <end position="119"/>
    </location>
</feature>
<dbReference type="InterPro" id="IPR055170">
    <property type="entry name" value="GFO_IDH_MocA-like_dom"/>
</dbReference>
<organism evidence="3 4">
    <name type="scientific">Candidatus Infernicultor aquiphilus</name>
    <dbReference type="NCBI Taxonomy" id="1805029"/>
    <lineage>
        <taxon>Bacteria</taxon>
        <taxon>Pseudomonadati</taxon>
        <taxon>Atribacterota</taxon>
        <taxon>Candidatus Phoenicimicrobiia</taxon>
        <taxon>Candidatus Pheonicimicrobiales</taxon>
        <taxon>Candidatus Phoenicimicrobiaceae</taxon>
        <taxon>Candidatus Infernicultor</taxon>
    </lineage>
</organism>
<dbReference type="Pfam" id="PF22725">
    <property type="entry name" value="GFO_IDH_MocA_C3"/>
    <property type="match status" value="1"/>
</dbReference>
<dbReference type="InterPro" id="IPR000683">
    <property type="entry name" value="Gfo/Idh/MocA-like_OxRdtase_N"/>
</dbReference>
<comment type="caution">
    <text evidence="3">The sequence shown here is derived from an EMBL/GenBank/DDBJ whole genome shotgun (WGS) entry which is preliminary data.</text>
</comment>
<evidence type="ECO:0000313" key="3">
    <source>
        <dbReference type="EMBL" id="PIY32701.1"/>
    </source>
</evidence>
<dbReference type="SUPFAM" id="SSF51735">
    <property type="entry name" value="NAD(P)-binding Rossmann-fold domains"/>
    <property type="match status" value="1"/>
</dbReference>
<dbReference type="Gene3D" id="3.40.50.720">
    <property type="entry name" value="NAD(P)-binding Rossmann-like Domain"/>
    <property type="match status" value="1"/>
</dbReference>